<reference evidence="3" key="3">
    <citation type="submission" date="2015-06" db="UniProtKB">
        <authorList>
            <consortium name="EnsemblProtists"/>
        </authorList>
    </citation>
    <scope>IDENTIFICATION</scope>
</reference>
<dbReference type="EMBL" id="JH992976">
    <property type="protein sequence ID" value="EKX51161.1"/>
    <property type="molecule type" value="Genomic_DNA"/>
</dbReference>
<dbReference type="EnsemblProtists" id="EKX51161">
    <property type="protein sequence ID" value="EKX51161"/>
    <property type="gene ID" value="GUITHDRAFT_103081"/>
</dbReference>
<dbReference type="Proteomes" id="UP000011087">
    <property type="component" value="Unassembled WGS sequence"/>
</dbReference>
<feature type="region of interest" description="Disordered" evidence="1">
    <location>
        <begin position="227"/>
        <end position="255"/>
    </location>
</feature>
<gene>
    <name evidence="2" type="ORF">GUITHDRAFT_103081</name>
</gene>
<feature type="compositionally biased region" description="Basic and acidic residues" evidence="1">
    <location>
        <begin position="370"/>
        <end position="386"/>
    </location>
</feature>
<feature type="compositionally biased region" description="Acidic residues" evidence="1">
    <location>
        <begin position="387"/>
        <end position="397"/>
    </location>
</feature>
<feature type="region of interest" description="Disordered" evidence="1">
    <location>
        <begin position="275"/>
        <end position="308"/>
    </location>
</feature>
<protein>
    <submittedName>
        <fullName evidence="2 3">Uncharacterized protein</fullName>
    </submittedName>
</protein>
<name>L1JRG5_GUITC</name>
<dbReference type="GeneID" id="17307929"/>
<organism evidence="2">
    <name type="scientific">Guillardia theta (strain CCMP2712)</name>
    <name type="common">Cryptophyte</name>
    <dbReference type="NCBI Taxonomy" id="905079"/>
    <lineage>
        <taxon>Eukaryota</taxon>
        <taxon>Cryptophyceae</taxon>
        <taxon>Pyrenomonadales</taxon>
        <taxon>Geminigeraceae</taxon>
        <taxon>Guillardia</taxon>
    </lineage>
</organism>
<evidence type="ECO:0000313" key="2">
    <source>
        <dbReference type="EMBL" id="EKX51161.1"/>
    </source>
</evidence>
<sequence length="439" mass="48675">MPQLARSVVTNIFTRADAALAESRDGFPFSQAKYAVRCVKYAGTTSIGKRAFALGDSAVTLTDRVIEAGMETQYYASAETFVKERVAPKLRATREATVATIKAARALPHNTSNYVVCKYEDVKSGVIIRYNKTKMIIVCRVNGVWIRVKLFFSSGYDLLNNFINSIYSTFMSAKSKAVNLFDSLKQIVISTRFQITMFAQNSWKTVTMRIDRYSAYLPFIQKQNQPAAIEEQEQEQEQESMPSPVSSQITIRSNGPASSQNLIVEDIMSQRFGRSQAGATKLEQASDLPATSSHETASRSSPASLTPSDMMMAISPALRLNVSSLCNSSTEAEAYENPPPLESEPQELDEAPVFNAERRGGLWVPSPIISERKSHTDSAKKLKREEGDEDEAGDQADENTFTQRPIKFKIQASGNSKTSRKKKGKTSSKAQEPIQVFNF</sequence>
<dbReference type="AlphaFoldDB" id="L1JRG5"/>
<feature type="compositionally biased region" description="Polar residues" evidence="1">
    <location>
        <begin position="289"/>
        <end position="307"/>
    </location>
</feature>
<dbReference type="PaxDb" id="55529-EKX51161"/>
<keyword evidence="4" id="KW-1185">Reference proteome</keyword>
<proteinExistence type="predicted"/>
<dbReference type="RefSeq" id="XP_005838141.1">
    <property type="nucleotide sequence ID" value="XM_005838084.1"/>
</dbReference>
<evidence type="ECO:0000313" key="3">
    <source>
        <dbReference type="EnsemblProtists" id="EKX51161"/>
    </source>
</evidence>
<reference evidence="2 4" key="1">
    <citation type="journal article" date="2012" name="Nature">
        <title>Algal genomes reveal evolutionary mosaicism and the fate of nucleomorphs.</title>
        <authorList>
            <consortium name="DOE Joint Genome Institute"/>
            <person name="Curtis B.A."/>
            <person name="Tanifuji G."/>
            <person name="Burki F."/>
            <person name="Gruber A."/>
            <person name="Irimia M."/>
            <person name="Maruyama S."/>
            <person name="Arias M.C."/>
            <person name="Ball S.G."/>
            <person name="Gile G.H."/>
            <person name="Hirakawa Y."/>
            <person name="Hopkins J.F."/>
            <person name="Kuo A."/>
            <person name="Rensing S.A."/>
            <person name="Schmutz J."/>
            <person name="Symeonidi A."/>
            <person name="Elias M."/>
            <person name="Eveleigh R.J."/>
            <person name="Herman E.K."/>
            <person name="Klute M.J."/>
            <person name="Nakayama T."/>
            <person name="Obornik M."/>
            <person name="Reyes-Prieto A."/>
            <person name="Armbrust E.V."/>
            <person name="Aves S.J."/>
            <person name="Beiko R.G."/>
            <person name="Coutinho P."/>
            <person name="Dacks J.B."/>
            <person name="Durnford D.G."/>
            <person name="Fast N.M."/>
            <person name="Green B.R."/>
            <person name="Grisdale C.J."/>
            <person name="Hempel F."/>
            <person name="Henrissat B."/>
            <person name="Hoppner M.P."/>
            <person name="Ishida K."/>
            <person name="Kim E."/>
            <person name="Koreny L."/>
            <person name="Kroth P.G."/>
            <person name="Liu Y."/>
            <person name="Malik S.B."/>
            <person name="Maier U.G."/>
            <person name="McRose D."/>
            <person name="Mock T."/>
            <person name="Neilson J.A."/>
            <person name="Onodera N.T."/>
            <person name="Poole A.M."/>
            <person name="Pritham E.J."/>
            <person name="Richards T.A."/>
            <person name="Rocap G."/>
            <person name="Roy S.W."/>
            <person name="Sarai C."/>
            <person name="Schaack S."/>
            <person name="Shirato S."/>
            <person name="Slamovits C.H."/>
            <person name="Spencer D.F."/>
            <person name="Suzuki S."/>
            <person name="Worden A.Z."/>
            <person name="Zauner S."/>
            <person name="Barry K."/>
            <person name="Bell C."/>
            <person name="Bharti A.K."/>
            <person name="Crow J.A."/>
            <person name="Grimwood J."/>
            <person name="Kramer R."/>
            <person name="Lindquist E."/>
            <person name="Lucas S."/>
            <person name="Salamov A."/>
            <person name="McFadden G.I."/>
            <person name="Lane C.E."/>
            <person name="Keeling P.J."/>
            <person name="Gray M.W."/>
            <person name="Grigoriev I.V."/>
            <person name="Archibald J.M."/>
        </authorList>
    </citation>
    <scope>NUCLEOTIDE SEQUENCE</scope>
    <source>
        <strain evidence="2 4">CCMP2712</strain>
    </source>
</reference>
<evidence type="ECO:0000313" key="4">
    <source>
        <dbReference type="Proteomes" id="UP000011087"/>
    </source>
</evidence>
<dbReference type="KEGG" id="gtt:GUITHDRAFT_103081"/>
<feature type="compositionally biased region" description="Polar residues" evidence="1">
    <location>
        <begin position="240"/>
        <end position="255"/>
    </location>
</feature>
<feature type="region of interest" description="Disordered" evidence="1">
    <location>
        <begin position="329"/>
        <end position="439"/>
    </location>
</feature>
<reference evidence="4" key="2">
    <citation type="submission" date="2012-11" db="EMBL/GenBank/DDBJ databases">
        <authorList>
            <person name="Kuo A."/>
            <person name="Curtis B.A."/>
            <person name="Tanifuji G."/>
            <person name="Burki F."/>
            <person name="Gruber A."/>
            <person name="Irimia M."/>
            <person name="Maruyama S."/>
            <person name="Arias M.C."/>
            <person name="Ball S.G."/>
            <person name="Gile G.H."/>
            <person name="Hirakawa Y."/>
            <person name="Hopkins J.F."/>
            <person name="Rensing S.A."/>
            <person name="Schmutz J."/>
            <person name="Symeonidi A."/>
            <person name="Elias M."/>
            <person name="Eveleigh R.J."/>
            <person name="Herman E.K."/>
            <person name="Klute M.J."/>
            <person name="Nakayama T."/>
            <person name="Obornik M."/>
            <person name="Reyes-Prieto A."/>
            <person name="Armbrust E.V."/>
            <person name="Aves S.J."/>
            <person name="Beiko R.G."/>
            <person name="Coutinho P."/>
            <person name="Dacks J.B."/>
            <person name="Durnford D.G."/>
            <person name="Fast N.M."/>
            <person name="Green B.R."/>
            <person name="Grisdale C."/>
            <person name="Hempe F."/>
            <person name="Henrissat B."/>
            <person name="Hoppner M.P."/>
            <person name="Ishida K.-I."/>
            <person name="Kim E."/>
            <person name="Koreny L."/>
            <person name="Kroth P.G."/>
            <person name="Liu Y."/>
            <person name="Malik S.-B."/>
            <person name="Maier U.G."/>
            <person name="McRose D."/>
            <person name="Mock T."/>
            <person name="Neilson J.A."/>
            <person name="Onodera N.T."/>
            <person name="Poole A.M."/>
            <person name="Pritham E.J."/>
            <person name="Richards T.A."/>
            <person name="Rocap G."/>
            <person name="Roy S.W."/>
            <person name="Sarai C."/>
            <person name="Schaack S."/>
            <person name="Shirato S."/>
            <person name="Slamovits C.H."/>
            <person name="Spencer D.F."/>
            <person name="Suzuki S."/>
            <person name="Worden A.Z."/>
            <person name="Zauner S."/>
            <person name="Barry K."/>
            <person name="Bell C."/>
            <person name="Bharti A.K."/>
            <person name="Crow J.A."/>
            <person name="Grimwood J."/>
            <person name="Kramer R."/>
            <person name="Lindquist E."/>
            <person name="Lucas S."/>
            <person name="Salamov A."/>
            <person name="McFadden G.I."/>
            <person name="Lane C.E."/>
            <person name="Keeling P.J."/>
            <person name="Gray M.W."/>
            <person name="Grigoriev I.V."/>
            <person name="Archibald J.M."/>
        </authorList>
    </citation>
    <scope>NUCLEOTIDE SEQUENCE</scope>
    <source>
        <strain evidence="4">CCMP2712</strain>
    </source>
</reference>
<evidence type="ECO:0000256" key="1">
    <source>
        <dbReference type="SAM" id="MobiDB-lite"/>
    </source>
</evidence>
<accession>L1JRG5</accession>
<dbReference type="HOGENOM" id="CLU_624768_0_0_1"/>